<evidence type="ECO:0000313" key="6">
    <source>
        <dbReference type="Proteomes" id="UP000053599"/>
    </source>
</evidence>
<dbReference type="PRINTS" id="PR00080">
    <property type="entry name" value="SDRFAMILY"/>
</dbReference>
<dbReference type="InterPro" id="IPR036291">
    <property type="entry name" value="NAD(P)-bd_dom_sf"/>
</dbReference>
<evidence type="ECO:0000256" key="1">
    <source>
        <dbReference type="ARBA" id="ARBA00006484"/>
    </source>
</evidence>
<dbReference type="InterPro" id="IPR029032">
    <property type="entry name" value="AhpD-like"/>
</dbReference>
<keyword evidence="2" id="KW-0521">NADP</keyword>
<dbReference type="CDD" id="cd05323">
    <property type="entry name" value="ADH_SDR_c_like"/>
    <property type="match status" value="1"/>
</dbReference>
<dbReference type="InterPro" id="IPR002347">
    <property type="entry name" value="SDR_fam"/>
</dbReference>
<accession>A0A0D1WQD2</accession>
<dbReference type="STRING" id="1016849.A0A0D1WQD2"/>
<dbReference type="Pfam" id="PF00106">
    <property type="entry name" value="adh_short"/>
    <property type="match status" value="1"/>
</dbReference>
<protein>
    <recommendedName>
        <fullName evidence="7">NAD(P)-binding protein</fullName>
    </recommendedName>
</protein>
<dbReference type="InterPro" id="IPR020904">
    <property type="entry name" value="Sc_DH/Rdtase_CS"/>
</dbReference>
<gene>
    <name evidence="5" type="ORF">PV11_09113</name>
</gene>
<dbReference type="EMBL" id="KN846954">
    <property type="protein sequence ID" value="KIV77306.1"/>
    <property type="molecule type" value="Genomic_DNA"/>
</dbReference>
<evidence type="ECO:0008006" key="7">
    <source>
        <dbReference type="Google" id="ProtNLM"/>
    </source>
</evidence>
<dbReference type="PRINTS" id="PR00081">
    <property type="entry name" value="GDHRDH"/>
</dbReference>
<evidence type="ECO:0000256" key="3">
    <source>
        <dbReference type="ARBA" id="ARBA00023002"/>
    </source>
</evidence>
<dbReference type="PROSITE" id="PS00061">
    <property type="entry name" value="ADH_SHORT"/>
    <property type="match status" value="1"/>
</dbReference>
<evidence type="ECO:0000313" key="5">
    <source>
        <dbReference type="EMBL" id="KIV77306.1"/>
    </source>
</evidence>
<dbReference type="SUPFAM" id="SSF51735">
    <property type="entry name" value="NAD(P)-binding Rossmann-fold domains"/>
    <property type="match status" value="1"/>
</dbReference>
<organism evidence="5 6">
    <name type="scientific">Exophiala sideris</name>
    <dbReference type="NCBI Taxonomy" id="1016849"/>
    <lineage>
        <taxon>Eukaryota</taxon>
        <taxon>Fungi</taxon>
        <taxon>Dikarya</taxon>
        <taxon>Ascomycota</taxon>
        <taxon>Pezizomycotina</taxon>
        <taxon>Eurotiomycetes</taxon>
        <taxon>Chaetothyriomycetidae</taxon>
        <taxon>Chaetothyriales</taxon>
        <taxon>Herpotrichiellaceae</taxon>
        <taxon>Exophiala</taxon>
    </lineage>
</organism>
<sequence length="424" mass="47012">MGLDFLSEFRTREGEDDIRKAKWYIIAASALTSAGAGEHVGELYRTVTAGVSLEERKIVQRRMKEIILKGSILYGVPRSAQGSSSLNASIPEQEIDIYAPRTEKISNPGDEQRRAERGKKYFDTLWGGPEQGEDQRVRASKYYADTCLLNIKTNYEMWMTMAASKVAIVTGAAGGIGVPMCKVLLSKGYHVVIADINPKTGAETQKTLGDKTLFIQCDLADWESHAAMFKKAFEWHGRVDACVANAGIVEKEKFYTIPNIEQEPEKPNLLVVDVDLNAVIYGLKLFRHYWKKSGNSGVGRMIITSSMAGIYAFTAAPLYSAAKHGIVGLVRAAAHGLRKNENITINTICPGPVDTGISEEMKKVVPGHRWTPMSVVLGSFEKFLDEELTGQCAEASNKQFYLRHAVEYSDENSEFLIEDMKKHV</sequence>
<dbReference type="HOGENOM" id="CLU_647291_0_0_1"/>
<keyword evidence="3" id="KW-0560">Oxidoreductase</keyword>
<dbReference type="GO" id="GO:0016616">
    <property type="term" value="F:oxidoreductase activity, acting on the CH-OH group of donors, NAD or NADP as acceptor"/>
    <property type="evidence" value="ECO:0007669"/>
    <property type="project" value="TreeGrafter"/>
</dbReference>
<dbReference type="OrthoDB" id="5371740at2759"/>
<evidence type="ECO:0000256" key="4">
    <source>
        <dbReference type="RuleBase" id="RU000363"/>
    </source>
</evidence>
<dbReference type="AlphaFoldDB" id="A0A0D1WQD2"/>
<dbReference type="PANTHER" id="PTHR44229">
    <property type="entry name" value="15-HYDROXYPROSTAGLANDIN DEHYDROGENASE [NAD(+)]"/>
    <property type="match status" value="1"/>
</dbReference>
<dbReference type="Gene3D" id="3.40.50.720">
    <property type="entry name" value="NAD(P)-binding Rossmann-like Domain"/>
    <property type="match status" value="1"/>
</dbReference>
<dbReference type="Gene3D" id="1.20.1290.10">
    <property type="entry name" value="AhpD-like"/>
    <property type="match status" value="1"/>
</dbReference>
<dbReference type="PANTHER" id="PTHR44229:SF4">
    <property type="entry name" value="15-HYDROXYPROSTAGLANDIN DEHYDROGENASE [NAD(+)]"/>
    <property type="match status" value="1"/>
</dbReference>
<comment type="similarity">
    <text evidence="1 4">Belongs to the short-chain dehydrogenases/reductases (SDR) family.</text>
</comment>
<name>A0A0D1WQD2_9EURO</name>
<dbReference type="Proteomes" id="UP000053599">
    <property type="component" value="Unassembled WGS sequence"/>
</dbReference>
<dbReference type="GO" id="GO:0005737">
    <property type="term" value="C:cytoplasm"/>
    <property type="evidence" value="ECO:0007669"/>
    <property type="project" value="TreeGrafter"/>
</dbReference>
<reference evidence="5 6" key="1">
    <citation type="submission" date="2015-01" db="EMBL/GenBank/DDBJ databases">
        <title>The Genome Sequence of Exophiala sideris CBS121828.</title>
        <authorList>
            <consortium name="The Broad Institute Genomics Platform"/>
            <person name="Cuomo C."/>
            <person name="de Hoog S."/>
            <person name="Gorbushina A."/>
            <person name="Stielow B."/>
            <person name="Teixiera M."/>
            <person name="Abouelleil A."/>
            <person name="Chapman S.B."/>
            <person name="Priest M."/>
            <person name="Young S.K."/>
            <person name="Wortman J."/>
            <person name="Nusbaum C."/>
            <person name="Birren B."/>
        </authorList>
    </citation>
    <scope>NUCLEOTIDE SEQUENCE [LARGE SCALE GENOMIC DNA]</scope>
    <source>
        <strain evidence="5 6">CBS 121828</strain>
    </source>
</reference>
<proteinExistence type="inferred from homology"/>
<evidence type="ECO:0000256" key="2">
    <source>
        <dbReference type="ARBA" id="ARBA00022857"/>
    </source>
</evidence>